<dbReference type="OrthoDB" id="2505961at2759"/>
<feature type="site" description="Histone H3K4me3 binding" evidence="8">
    <location>
        <position position="371"/>
    </location>
</feature>
<gene>
    <name evidence="14" type="ORF">HMN09_00899900</name>
</gene>
<evidence type="ECO:0000256" key="3">
    <source>
        <dbReference type="ARBA" id="ARBA00022723"/>
    </source>
</evidence>
<dbReference type="PANTHER" id="PTHR10333:SF42">
    <property type="entry name" value="INHIBITOR OF GROWTH PROTEIN 5"/>
    <property type="match status" value="1"/>
</dbReference>
<evidence type="ECO:0000256" key="12">
    <source>
        <dbReference type="SAM" id="MobiDB-lite"/>
    </source>
</evidence>
<feature type="compositionally biased region" description="Polar residues" evidence="12">
    <location>
        <begin position="268"/>
        <end position="278"/>
    </location>
</feature>
<feature type="binding site" evidence="9">
    <location>
        <position position="402"/>
    </location>
    <ligand>
        <name>Zn(2+)</name>
        <dbReference type="ChEBI" id="CHEBI:29105"/>
        <label>2</label>
    </ligand>
</feature>
<comment type="similarity">
    <text evidence="2 11">Belongs to the ING family.</text>
</comment>
<comment type="function">
    <text evidence="11">Component of an histone acetyltransferase complex.</text>
</comment>
<evidence type="ECO:0000256" key="10">
    <source>
        <dbReference type="PROSITE-ProRule" id="PRU00146"/>
    </source>
</evidence>
<feature type="binding site" evidence="9">
    <location>
        <position position="385"/>
    </location>
    <ligand>
        <name>Zn(2+)</name>
        <dbReference type="ChEBI" id="CHEBI:29105"/>
        <label>1</label>
    </ligand>
</feature>
<sequence length="430" mass="46775">MPPRIAPPPPVPEARESPQYALILLQEYTQTLSALPIELSRNFADLRELDAVLSSSQTSLISKITLLTEMIESGTGQQEQRMWLLNEIAEEATRLRLGGEDKIKVACAAADNLKTHDTYLRQLAQNIPGFNANALNRHTTYPHVASKPFMPATSLEFGRRRRGGFASLLNVNDPSPKRKRNAVPRDDDFDHRSPRKAEGTRARPGARKKVERAPSPTESLVSVTSHLPTNGRAQASTSRAANGAAKRARPSANRVGSNQPAEFADPAQPQTNGHSRNGNGRDFNVPPTNGHPSLASYQNGNGNGHAYDGANGSTDWTPPHPQTLEGPGMPVRNGSAQPAQDPAPPDGTDNDGDADDQRLYCVCQRQSFGDMVACDGDACRWEWFHLACLGMTATPQGDKWYCDDCKAKNTTTKRSTRGGRRKASARATRA</sequence>
<dbReference type="GO" id="GO:0006355">
    <property type="term" value="P:regulation of DNA-templated transcription"/>
    <property type="evidence" value="ECO:0007669"/>
    <property type="project" value="TreeGrafter"/>
</dbReference>
<dbReference type="EMBL" id="JACAZE010000012">
    <property type="protein sequence ID" value="KAF7302653.1"/>
    <property type="molecule type" value="Genomic_DNA"/>
</dbReference>
<dbReference type="Gene3D" id="3.30.40.10">
    <property type="entry name" value="Zinc/RING finger domain, C3HC4 (zinc finger)"/>
    <property type="match status" value="1"/>
</dbReference>
<dbReference type="InterPro" id="IPR024610">
    <property type="entry name" value="ING_N_histone-binding"/>
</dbReference>
<feature type="binding site" evidence="9">
    <location>
        <position position="361"/>
    </location>
    <ligand>
        <name>Zn(2+)</name>
        <dbReference type="ChEBI" id="CHEBI:29105"/>
        <label>1</label>
    </ligand>
</feature>
<feature type="compositionally biased region" description="Polar residues" evidence="12">
    <location>
        <begin position="216"/>
        <end position="240"/>
    </location>
</feature>
<keyword evidence="7 11" id="KW-0539">Nucleus</keyword>
<comment type="subunit">
    <text evidence="11">Component of an histone acetyltransferase complex. Interacts with H3K4me3 and to a lesser extent with H3K4me2.</text>
</comment>
<dbReference type="InterPro" id="IPR013083">
    <property type="entry name" value="Znf_RING/FYVE/PHD"/>
</dbReference>
<evidence type="ECO:0000256" key="8">
    <source>
        <dbReference type="PIRSR" id="PIRSR628651-50"/>
    </source>
</evidence>
<feature type="binding site" evidence="9">
    <location>
        <position position="388"/>
    </location>
    <ligand>
        <name>Zn(2+)</name>
        <dbReference type="ChEBI" id="CHEBI:29105"/>
        <label>1</label>
    </ligand>
</feature>
<feature type="binding site" evidence="9">
    <location>
        <position position="379"/>
    </location>
    <ligand>
        <name>Zn(2+)</name>
        <dbReference type="ChEBI" id="CHEBI:29105"/>
        <label>2</label>
    </ligand>
</feature>
<dbReference type="PROSITE" id="PS50016">
    <property type="entry name" value="ZF_PHD_2"/>
    <property type="match status" value="1"/>
</dbReference>
<feature type="region of interest" description="Disordered" evidence="12">
    <location>
        <begin position="409"/>
        <end position="430"/>
    </location>
</feature>
<dbReference type="AlphaFoldDB" id="A0A8H6SN21"/>
<dbReference type="PROSITE" id="PS01359">
    <property type="entry name" value="ZF_PHD_1"/>
    <property type="match status" value="1"/>
</dbReference>
<protein>
    <recommendedName>
        <fullName evidence="11">Chromatin modification-related protein</fullName>
    </recommendedName>
</protein>
<evidence type="ECO:0000256" key="1">
    <source>
        <dbReference type="ARBA" id="ARBA00004123"/>
    </source>
</evidence>
<dbReference type="SMART" id="SM00249">
    <property type="entry name" value="PHD"/>
    <property type="match status" value="1"/>
</dbReference>
<dbReference type="PANTHER" id="PTHR10333">
    <property type="entry name" value="INHIBITOR OF GROWTH PROTEIN"/>
    <property type="match status" value="1"/>
</dbReference>
<feature type="binding site" evidence="9">
    <location>
        <position position="363"/>
    </location>
    <ligand>
        <name>Zn(2+)</name>
        <dbReference type="ChEBI" id="CHEBI:29105"/>
        <label>1</label>
    </ligand>
</feature>
<dbReference type="SMART" id="SM01408">
    <property type="entry name" value="ING"/>
    <property type="match status" value="1"/>
</dbReference>
<feature type="compositionally biased region" description="Basic and acidic residues" evidence="12">
    <location>
        <begin position="183"/>
        <end position="201"/>
    </location>
</feature>
<feature type="site" description="Histone H3K4me3 binding" evidence="8">
    <location>
        <position position="360"/>
    </location>
</feature>
<dbReference type="SUPFAM" id="SSF57903">
    <property type="entry name" value="FYVE/PHD zinc finger"/>
    <property type="match status" value="1"/>
</dbReference>
<evidence type="ECO:0000313" key="14">
    <source>
        <dbReference type="EMBL" id="KAF7302653.1"/>
    </source>
</evidence>
<dbReference type="GO" id="GO:0008270">
    <property type="term" value="F:zinc ion binding"/>
    <property type="evidence" value="ECO:0007669"/>
    <property type="project" value="UniProtKB-KW"/>
</dbReference>
<keyword evidence="15" id="KW-1185">Reference proteome</keyword>
<dbReference type="InterPro" id="IPR019787">
    <property type="entry name" value="Znf_PHD-finger"/>
</dbReference>
<dbReference type="Proteomes" id="UP000613580">
    <property type="component" value="Unassembled WGS sequence"/>
</dbReference>
<feature type="compositionally biased region" description="Basic residues" evidence="12">
    <location>
        <begin position="414"/>
        <end position="430"/>
    </location>
</feature>
<dbReference type="InterPro" id="IPR028651">
    <property type="entry name" value="ING_fam"/>
</dbReference>
<dbReference type="CDD" id="cd15505">
    <property type="entry name" value="PHD_ING"/>
    <property type="match status" value="1"/>
</dbReference>
<dbReference type="InterPro" id="IPR019786">
    <property type="entry name" value="Zinc_finger_PHD-type_CS"/>
</dbReference>
<evidence type="ECO:0000313" key="15">
    <source>
        <dbReference type="Proteomes" id="UP000613580"/>
    </source>
</evidence>
<feature type="site" description="Histone H3K4me3 binding" evidence="8">
    <location>
        <position position="375"/>
    </location>
</feature>
<comment type="domain">
    <text evidence="11">The PHD-type zinc finger mediates the binding to H3K4me3.</text>
</comment>
<feature type="domain" description="PHD-type" evidence="13">
    <location>
        <begin position="358"/>
        <end position="408"/>
    </location>
</feature>
<dbReference type="InterPro" id="IPR011011">
    <property type="entry name" value="Znf_FYVE_PHD"/>
</dbReference>
<feature type="compositionally biased region" description="Polar residues" evidence="12">
    <location>
        <begin position="286"/>
        <end position="300"/>
    </location>
</feature>
<evidence type="ECO:0000256" key="4">
    <source>
        <dbReference type="ARBA" id="ARBA00022771"/>
    </source>
</evidence>
<evidence type="ECO:0000259" key="13">
    <source>
        <dbReference type="PROSITE" id="PS50016"/>
    </source>
</evidence>
<dbReference type="Gene3D" id="6.10.140.1740">
    <property type="match status" value="1"/>
</dbReference>
<organism evidence="14 15">
    <name type="scientific">Mycena chlorophos</name>
    <name type="common">Agaric fungus</name>
    <name type="synonym">Agaricus chlorophos</name>
    <dbReference type="NCBI Taxonomy" id="658473"/>
    <lineage>
        <taxon>Eukaryota</taxon>
        <taxon>Fungi</taxon>
        <taxon>Dikarya</taxon>
        <taxon>Basidiomycota</taxon>
        <taxon>Agaricomycotina</taxon>
        <taxon>Agaricomycetes</taxon>
        <taxon>Agaricomycetidae</taxon>
        <taxon>Agaricales</taxon>
        <taxon>Marasmiineae</taxon>
        <taxon>Mycenaceae</taxon>
        <taxon>Mycena</taxon>
    </lineage>
</organism>
<keyword evidence="5 9" id="KW-0862">Zinc</keyword>
<name>A0A8H6SN21_MYCCL</name>
<comment type="caution">
    <text evidence="14">The sequence shown here is derived from an EMBL/GenBank/DDBJ whole genome shotgun (WGS) entry which is preliminary data.</text>
</comment>
<evidence type="ECO:0000256" key="6">
    <source>
        <dbReference type="ARBA" id="ARBA00022853"/>
    </source>
</evidence>
<feature type="region of interest" description="Disordered" evidence="12">
    <location>
        <begin position="166"/>
        <end position="353"/>
    </location>
</feature>
<comment type="subcellular location">
    <subcellularLocation>
        <location evidence="1 11">Nucleus</location>
    </subcellularLocation>
</comment>
<accession>A0A8H6SN21</accession>
<dbReference type="InterPro" id="IPR001965">
    <property type="entry name" value="Znf_PHD"/>
</dbReference>
<keyword evidence="6 11" id="KW-0156">Chromatin regulator</keyword>
<feature type="binding site" evidence="9">
    <location>
        <position position="374"/>
    </location>
    <ligand>
        <name>Zn(2+)</name>
        <dbReference type="ChEBI" id="CHEBI:29105"/>
        <label>2</label>
    </ligand>
</feature>
<reference evidence="14" key="1">
    <citation type="submission" date="2020-05" db="EMBL/GenBank/DDBJ databases">
        <title>Mycena genomes resolve the evolution of fungal bioluminescence.</title>
        <authorList>
            <person name="Tsai I.J."/>
        </authorList>
    </citation>
    <scope>NUCLEOTIDE SEQUENCE</scope>
    <source>
        <strain evidence="14">110903Hualien_Pintung</strain>
    </source>
</reference>
<evidence type="ECO:0000256" key="9">
    <source>
        <dbReference type="PIRSR" id="PIRSR628651-51"/>
    </source>
</evidence>
<proteinExistence type="inferred from homology"/>
<keyword evidence="3 9" id="KW-0479">Metal-binding</keyword>
<feature type="binding site" evidence="9">
    <location>
        <position position="405"/>
    </location>
    <ligand>
        <name>Zn(2+)</name>
        <dbReference type="ChEBI" id="CHEBI:29105"/>
        <label>2</label>
    </ligand>
</feature>
<dbReference type="InterPro" id="IPR059153">
    <property type="entry name" value="NSD_PHD-1st"/>
</dbReference>
<dbReference type="GO" id="GO:0006325">
    <property type="term" value="P:chromatin organization"/>
    <property type="evidence" value="ECO:0007669"/>
    <property type="project" value="UniProtKB-KW"/>
</dbReference>
<dbReference type="CDD" id="cd16859">
    <property type="entry name" value="ING_ING4_5"/>
    <property type="match status" value="1"/>
</dbReference>
<dbReference type="Pfam" id="PF12998">
    <property type="entry name" value="ING"/>
    <property type="match status" value="1"/>
</dbReference>
<keyword evidence="4 10" id="KW-0863">Zinc-finger</keyword>
<feature type="site" description="Histone H3K4me3 binding" evidence="8">
    <location>
        <position position="383"/>
    </location>
</feature>
<evidence type="ECO:0000256" key="7">
    <source>
        <dbReference type="ARBA" id="ARBA00023242"/>
    </source>
</evidence>
<dbReference type="Pfam" id="PF23011">
    <property type="entry name" value="PHD-1st_NSD"/>
    <property type="match status" value="1"/>
</dbReference>
<evidence type="ECO:0000256" key="2">
    <source>
        <dbReference type="ARBA" id="ARBA00010210"/>
    </source>
</evidence>
<dbReference type="GO" id="GO:0005634">
    <property type="term" value="C:nucleus"/>
    <property type="evidence" value="ECO:0007669"/>
    <property type="project" value="UniProtKB-SubCell"/>
</dbReference>
<evidence type="ECO:0000256" key="11">
    <source>
        <dbReference type="RuleBase" id="RU361213"/>
    </source>
</evidence>
<dbReference type="GO" id="GO:0000785">
    <property type="term" value="C:chromatin"/>
    <property type="evidence" value="ECO:0007669"/>
    <property type="project" value="UniProtKB-ARBA"/>
</dbReference>
<evidence type="ECO:0000256" key="5">
    <source>
        <dbReference type="ARBA" id="ARBA00022833"/>
    </source>
</evidence>